<protein>
    <submittedName>
        <fullName evidence="1">Uncharacterized protein</fullName>
    </submittedName>
</protein>
<sequence length="81" mass="9631">MQDPHLPHMQTGLRVLRYLLRDPGLGLFMSSTLDFKLLAFCDSDYILSQFTQISEWFLHFPGIFSNFLEIEETYLYFPQFC</sequence>
<reference evidence="1" key="1">
    <citation type="submission" date="2023-08" db="EMBL/GenBank/DDBJ databases">
        <title>A de novo genome assembly of Solanum verrucosum Schlechtendal, a Mexican diploid species geographically isolated from the other diploid A-genome species in potato relatives.</title>
        <authorList>
            <person name="Hosaka K."/>
        </authorList>
    </citation>
    <scope>NUCLEOTIDE SEQUENCE</scope>
    <source>
        <tissue evidence="1">Young leaves</tissue>
    </source>
</reference>
<organism evidence="1 2">
    <name type="scientific">Solanum verrucosum</name>
    <dbReference type="NCBI Taxonomy" id="315347"/>
    <lineage>
        <taxon>Eukaryota</taxon>
        <taxon>Viridiplantae</taxon>
        <taxon>Streptophyta</taxon>
        <taxon>Embryophyta</taxon>
        <taxon>Tracheophyta</taxon>
        <taxon>Spermatophyta</taxon>
        <taxon>Magnoliopsida</taxon>
        <taxon>eudicotyledons</taxon>
        <taxon>Gunneridae</taxon>
        <taxon>Pentapetalae</taxon>
        <taxon>asterids</taxon>
        <taxon>lamiids</taxon>
        <taxon>Solanales</taxon>
        <taxon>Solanaceae</taxon>
        <taxon>Solanoideae</taxon>
        <taxon>Solaneae</taxon>
        <taxon>Solanum</taxon>
    </lineage>
</organism>
<dbReference type="Proteomes" id="UP001234989">
    <property type="component" value="Chromosome 8"/>
</dbReference>
<evidence type="ECO:0000313" key="1">
    <source>
        <dbReference type="EMBL" id="WMV41290.1"/>
    </source>
</evidence>
<evidence type="ECO:0000313" key="2">
    <source>
        <dbReference type="Proteomes" id="UP001234989"/>
    </source>
</evidence>
<gene>
    <name evidence="1" type="ORF">MTR67_034675</name>
</gene>
<name>A0AAF0U887_SOLVR</name>
<dbReference type="AlphaFoldDB" id="A0AAF0U887"/>
<keyword evidence="2" id="KW-1185">Reference proteome</keyword>
<dbReference type="EMBL" id="CP133619">
    <property type="protein sequence ID" value="WMV41290.1"/>
    <property type="molecule type" value="Genomic_DNA"/>
</dbReference>
<accession>A0AAF0U887</accession>
<proteinExistence type="predicted"/>